<dbReference type="EnsemblPlants" id="evm.model.07.1327">
    <property type="protein sequence ID" value="cds.evm.model.07.1327"/>
    <property type="gene ID" value="evm.TU.07.1327"/>
</dbReference>
<name>A0A803Q281_CANSA</name>
<reference evidence="1" key="2">
    <citation type="submission" date="2021-03" db="UniProtKB">
        <authorList>
            <consortium name="EnsemblPlants"/>
        </authorList>
    </citation>
    <scope>IDENTIFICATION</scope>
</reference>
<dbReference type="Proteomes" id="UP000596661">
    <property type="component" value="Chromosome 7"/>
</dbReference>
<accession>A0A803Q281</accession>
<protein>
    <submittedName>
        <fullName evidence="1">Uncharacterized protein</fullName>
    </submittedName>
</protein>
<dbReference type="EMBL" id="UZAU01000661">
    <property type="status" value="NOT_ANNOTATED_CDS"/>
    <property type="molecule type" value="Genomic_DNA"/>
</dbReference>
<evidence type="ECO:0000313" key="2">
    <source>
        <dbReference type="Proteomes" id="UP000596661"/>
    </source>
</evidence>
<keyword evidence="2" id="KW-1185">Reference proteome</keyword>
<reference evidence="1" key="1">
    <citation type="submission" date="2018-11" db="EMBL/GenBank/DDBJ databases">
        <authorList>
            <person name="Grassa J C."/>
        </authorList>
    </citation>
    <scope>NUCLEOTIDE SEQUENCE [LARGE SCALE GENOMIC DNA]</scope>
</reference>
<proteinExistence type="predicted"/>
<evidence type="ECO:0000313" key="1">
    <source>
        <dbReference type="EnsemblPlants" id="cds.evm.model.07.1327"/>
    </source>
</evidence>
<dbReference type="Gramene" id="evm.model.07.1327">
    <property type="protein sequence ID" value="cds.evm.model.07.1327"/>
    <property type="gene ID" value="evm.TU.07.1327"/>
</dbReference>
<organism evidence="1 2">
    <name type="scientific">Cannabis sativa</name>
    <name type="common">Hemp</name>
    <name type="synonym">Marijuana</name>
    <dbReference type="NCBI Taxonomy" id="3483"/>
    <lineage>
        <taxon>Eukaryota</taxon>
        <taxon>Viridiplantae</taxon>
        <taxon>Streptophyta</taxon>
        <taxon>Embryophyta</taxon>
        <taxon>Tracheophyta</taxon>
        <taxon>Spermatophyta</taxon>
        <taxon>Magnoliopsida</taxon>
        <taxon>eudicotyledons</taxon>
        <taxon>Gunneridae</taxon>
        <taxon>Pentapetalae</taxon>
        <taxon>rosids</taxon>
        <taxon>fabids</taxon>
        <taxon>Rosales</taxon>
        <taxon>Cannabaceae</taxon>
        <taxon>Cannabis</taxon>
    </lineage>
</organism>
<dbReference type="AlphaFoldDB" id="A0A803Q281"/>
<sequence length="87" mass="9944">MLLLTEEQALRFPIGKQTGSEHPKGLKLKNVGLWVLHLMWSDHLLGNRARRECSKVLRLRIVDLLGAVVCSKGWVVFPLKRYPTTHS</sequence>